<gene>
    <name evidence="1" type="ORF">EXU48_20155</name>
</gene>
<organism evidence="1 2">
    <name type="scientific">Occultella glacieicola</name>
    <dbReference type="NCBI Taxonomy" id="2518684"/>
    <lineage>
        <taxon>Bacteria</taxon>
        <taxon>Bacillati</taxon>
        <taxon>Actinomycetota</taxon>
        <taxon>Actinomycetes</taxon>
        <taxon>Micrococcales</taxon>
        <taxon>Ruaniaceae</taxon>
        <taxon>Occultella</taxon>
    </lineage>
</organism>
<protein>
    <submittedName>
        <fullName evidence="1">Excisionase</fullName>
    </submittedName>
</protein>
<name>A0ABY2DYC9_9MICO</name>
<evidence type="ECO:0000313" key="1">
    <source>
        <dbReference type="EMBL" id="TDE89482.1"/>
    </source>
</evidence>
<keyword evidence="2" id="KW-1185">Reference proteome</keyword>
<dbReference type="RefSeq" id="WP_133109484.1">
    <property type="nucleotide sequence ID" value="NZ_SMNA01000012.1"/>
</dbReference>
<sequence>MGLLAVSEAAARLGVSTRQVQHLVLRGALRQPARGIVDESSVERLVAVRGGSHKRAWAEATAWGAVSLLSGGDAEWMGQTQRSRLRARLRELTAAELVERARNRAEVSRYRAHASAGQHLRGELVHVIDRAARLGLAEAGSIDGYVTADALTDLVRDHGLIRDDDGRVTLRTTTTDLGIVKDLANRGVVLAALDLAESLDVRERRSGVDALDRALAAFRG</sequence>
<reference evidence="1 2" key="1">
    <citation type="submission" date="2019-03" db="EMBL/GenBank/DDBJ databases">
        <title>Genomic features of bacteria from cold environments.</title>
        <authorList>
            <person name="Shen L."/>
        </authorList>
    </citation>
    <scope>NUCLEOTIDE SEQUENCE [LARGE SCALE GENOMIC DNA]</scope>
    <source>
        <strain evidence="2">T3246-1</strain>
    </source>
</reference>
<dbReference type="EMBL" id="SMNA01000012">
    <property type="protein sequence ID" value="TDE89482.1"/>
    <property type="molecule type" value="Genomic_DNA"/>
</dbReference>
<proteinExistence type="predicted"/>
<accession>A0ABY2DYC9</accession>
<evidence type="ECO:0000313" key="2">
    <source>
        <dbReference type="Proteomes" id="UP000504882"/>
    </source>
</evidence>
<comment type="caution">
    <text evidence="1">The sequence shown here is derived from an EMBL/GenBank/DDBJ whole genome shotgun (WGS) entry which is preliminary data.</text>
</comment>
<dbReference type="Proteomes" id="UP000504882">
    <property type="component" value="Unassembled WGS sequence"/>
</dbReference>